<feature type="binding site" evidence="12">
    <location>
        <position position="451"/>
    </location>
    <ligand>
        <name>ATP</name>
        <dbReference type="ChEBI" id="CHEBI:30616"/>
    </ligand>
</feature>
<comment type="subcellular location">
    <subcellularLocation>
        <location evidence="1">Membrane</location>
        <topology evidence="1">Single-pass type I membrane protein</topology>
    </subcellularLocation>
</comment>
<keyword evidence="6 12" id="KW-0547">Nucleotide-binding</keyword>
<dbReference type="GO" id="GO:0005524">
    <property type="term" value="F:ATP binding"/>
    <property type="evidence" value="ECO:0007669"/>
    <property type="project" value="UniProtKB-UniRule"/>
</dbReference>
<feature type="transmembrane region" description="Helical" evidence="13">
    <location>
        <begin position="367"/>
        <end position="388"/>
    </location>
</feature>
<keyword evidence="4 13" id="KW-0812">Transmembrane</keyword>
<dbReference type="InterPro" id="IPR011009">
    <property type="entry name" value="Kinase-like_dom_sf"/>
</dbReference>
<dbReference type="Gene3D" id="3.30.200.20">
    <property type="entry name" value="Phosphorylase Kinase, domain 1"/>
    <property type="match status" value="1"/>
</dbReference>
<dbReference type="FunFam" id="3.30.200.20:FF:000039">
    <property type="entry name" value="receptor-like protein kinase FERONIA"/>
    <property type="match status" value="1"/>
</dbReference>
<dbReference type="AlphaFoldDB" id="A0A1R3JMJ5"/>
<dbReference type="GO" id="GO:0005886">
    <property type="term" value="C:plasma membrane"/>
    <property type="evidence" value="ECO:0007669"/>
    <property type="project" value="TreeGrafter"/>
</dbReference>
<feature type="domain" description="Protein kinase" evidence="14">
    <location>
        <begin position="420"/>
        <end position="705"/>
    </location>
</feature>
<dbReference type="Gene3D" id="2.60.120.430">
    <property type="entry name" value="Galactose-binding lectin"/>
    <property type="match status" value="2"/>
</dbReference>
<dbReference type="InterPro" id="IPR008271">
    <property type="entry name" value="Ser/Thr_kinase_AS"/>
</dbReference>
<dbReference type="InterPro" id="IPR017441">
    <property type="entry name" value="Protein_kinase_ATP_BS"/>
</dbReference>
<evidence type="ECO:0000256" key="10">
    <source>
        <dbReference type="ARBA" id="ARBA00023136"/>
    </source>
</evidence>
<dbReference type="GO" id="GO:0004714">
    <property type="term" value="F:transmembrane receptor protein tyrosine kinase activity"/>
    <property type="evidence" value="ECO:0007669"/>
    <property type="project" value="InterPro"/>
</dbReference>
<dbReference type="SUPFAM" id="SSF56112">
    <property type="entry name" value="Protein kinase-like (PK-like)"/>
    <property type="match status" value="1"/>
</dbReference>
<evidence type="ECO:0000256" key="5">
    <source>
        <dbReference type="ARBA" id="ARBA00022729"/>
    </source>
</evidence>
<name>A0A1R3JMJ5_9ROSI</name>
<reference evidence="16" key="1">
    <citation type="submission" date="2013-09" db="EMBL/GenBank/DDBJ databases">
        <title>Corchorus olitorius genome sequencing.</title>
        <authorList>
            <person name="Alam M."/>
            <person name="Haque M.S."/>
            <person name="Islam M.S."/>
            <person name="Emdad E.M."/>
            <person name="Islam M.M."/>
            <person name="Ahmed B."/>
            <person name="Halim A."/>
            <person name="Hossen Q.M.M."/>
            <person name="Hossain M.Z."/>
            <person name="Ahmed R."/>
            <person name="Khan M.M."/>
            <person name="Islam R."/>
            <person name="Rashid M.M."/>
            <person name="Khan S.A."/>
            <person name="Rahman M.S."/>
            <person name="Alam M."/>
            <person name="Yahiya A.S."/>
            <person name="Khan M.S."/>
            <person name="Azam M.S."/>
            <person name="Haque T."/>
            <person name="Lashkar M.Z.H."/>
            <person name="Akhand A.I."/>
            <person name="Morshed G."/>
            <person name="Roy S."/>
            <person name="Uddin K.S."/>
            <person name="Rabeya T."/>
            <person name="Hossain A.S."/>
            <person name="Chowdhury A."/>
            <person name="Snigdha A.R."/>
            <person name="Mortoza M.S."/>
            <person name="Matin S.A."/>
            <person name="Hoque S.M.E."/>
            <person name="Islam M.K."/>
            <person name="Roy D.K."/>
            <person name="Haider R."/>
            <person name="Moosa M.M."/>
            <person name="Elias S.M."/>
            <person name="Hasan A.M."/>
            <person name="Jahan S."/>
            <person name="Shafiuddin M."/>
            <person name="Mahmood N."/>
            <person name="Shommy N.S."/>
        </authorList>
    </citation>
    <scope>NUCLEOTIDE SEQUENCE [LARGE SCALE GENOMIC DNA]</scope>
    <source>
        <strain evidence="16">cv. O-4</strain>
    </source>
</reference>
<dbReference type="Gene3D" id="1.10.510.10">
    <property type="entry name" value="Transferase(Phosphotransferase) domain 1"/>
    <property type="match status" value="1"/>
</dbReference>
<organism evidence="15 16">
    <name type="scientific">Corchorus olitorius</name>
    <dbReference type="NCBI Taxonomy" id="93759"/>
    <lineage>
        <taxon>Eukaryota</taxon>
        <taxon>Viridiplantae</taxon>
        <taxon>Streptophyta</taxon>
        <taxon>Embryophyta</taxon>
        <taxon>Tracheophyta</taxon>
        <taxon>Spermatophyta</taxon>
        <taxon>Magnoliopsida</taxon>
        <taxon>eudicotyledons</taxon>
        <taxon>Gunneridae</taxon>
        <taxon>Pentapetalae</taxon>
        <taxon>rosids</taxon>
        <taxon>malvids</taxon>
        <taxon>Malvales</taxon>
        <taxon>Malvaceae</taxon>
        <taxon>Grewioideae</taxon>
        <taxon>Apeibeae</taxon>
        <taxon>Corchorus</taxon>
    </lineage>
</organism>
<dbReference type="GO" id="GO:0009506">
    <property type="term" value="C:plasmodesma"/>
    <property type="evidence" value="ECO:0007669"/>
    <property type="project" value="TreeGrafter"/>
</dbReference>
<evidence type="ECO:0000313" key="16">
    <source>
        <dbReference type="Proteomes" id="UP000187203"/>
    </source>
</evidence>
<dbReference type="PROSITE" id="PS50011">
    <property type="entry name" value="PROTEIN_KINASE_DOM"/>
    <property type="match status" value="1"/>
</dbReference>
<evidence type="ECO:0000256" key="13">
    <source>
        <dbReference type="SAM" id="Phobius"/>
    </source>
</evidence>
<dbReference type="CDD" id="cd14066">
    <property type="entry name" value="STKc_IRAK"/>
    <property type="match status" value="1"/>
</dbReference>
<accession>A0A1R3JMJ5</accession>
<keyword evidence="8 12" id="KW-0067">ATP-binding</keyword>
<evidence type="ECO:0000256" key="9">
    <source>
        <dbReference type="ARBA" id="ARBA00022989"/>
    </source>
</evidence>
<dbReference type="OrthoDB" id="1564388at2759"/>
<keyword evidence="16" id="KW-1185">Reference proteome</keyword>
<keyword evidence="7" id="KW-0418">Kinase</keyword>
<dbReference type="GO" id="GO:0004674">
    <property type="term" value="F:protein serine/threonine kinase activity"/>
    <property type="evidence" value="ECO:0007669"/>
    <property type="project" value="UniProtKB-KW"/>
</dbReference>
<dbReference type="PANTHER" id="PTHR27003">
    <property type="entry name" value="OS07G0166700 PROTEIN"/>
    <property type="match status" value="1"/>
</dbReference>
<dbReference type="PANTHER" id="PTHR27003:SF330">
    <property type="entry name" value="PROTEIN KINASE DOMAIN-CONTAINING PROTEIN"/>
    <property type="match status" value="1"/>
</dbReference>
<evidence type="ECO:0000256" key="3">
    <source>
        <dbReference type="ARBA" id="ARBA00022679"/>
    </source>
</evidence>
<keyword evidence="10 13" id="KW-0472">Membrane</keyword>
<protein>
    <recommendedName>
        <fullName evidence="14">Protein kinase domain-containing protein</fullName>
    </recommendedName>
</protein>
<gene>
    <name evidence="15" type="ORF">COLO4_15514</name>
</gene>
<keyword evidence="3" id="KW-0808">Transferase</keyword>
<keyword evidence="2" id="KW-0723">Serine/threonine-protein kinase</keyword>
<dbReference type="InterPro" id="IPR001245">
    <property type="entry name" value="Ser-Thr/Tyr_kinase_cat_dom"/>
</dbReference>
<dbReference type="PROSITE" id="PS00107">
    <property type="entry name" value="PROTEIN_KINASE_ATP"/>
    <property type="match status" value="1"/>
</dbReference>
<dbReference type="PROSITE" id="PS00108">
    <property type="entry name" value="PROTEIN_KINASE_ST"/>
    <property type="match status" value="1"/>
</dbReference>
<sequence>MSSLNDSQTSFYVVSKLNTIEFEPNYRPNPPQPYCLHKKPFTYTFSVSPGPKFLRLHFNPFSHSSFHASKALFSVSANHYTLLKTSISSYSECKVDGFDCYTVKEFCINVNDDEDDYQVMLNVTFTPSPDVSDSFAFVNKIEVISMPSNLYIRNGVFLPLIGESSSYYYINNSRALEMMHRVNIGGDLITSHGDTGDQFQINHSLAVPEYVAPDPVYASARGVGSASNKDVARWSLPVDSGFIYLVRLHFCEISSEIQNVDQRVFHVYIKDQVAEDQADIFRWGHGAGNPVYRDYIVKVSGHTTKGRKNLSLSIQNGNSSINETAILNGLEIFKLSDFNNSLAGAFSFGTRKFEASRTDDPKALLDITAIIFWSISCMFCISILLMFLEQLRRFFRQSPFPSPNCKSFPFDELKLATNNFSDALLIGAGGYGKVYKGSVHGETNNIVVAIKRANPCSNQGINEFETEILLLSQLRHCHLVSLIGCCKENNEMILVYDYMANGTLRDHLYNTNNPPLSWKRRLSICIGAARGLHYLHTGAKHRIIHRDVKSTNILLDKDWVAKVSDFGLSKIGPNMLSQSNTHVSTMVKGSFGYLDPEYYKRQKLTEKSDVYSFGVVLFEVLCARPAVLQATTVEEEHEKVNLAEWALHCYRSGTLDQIIDPFLQGKIDPTCLMIFTEVARKCLADKGCERPTMGEVLWNLEQAWLQQLDGETDDMKISGELPVIVELQNGGGSDPTPGIEFSEIIVPIGR</sequence>
<evidence type="ECO:0000259" key="14">
    <source>
        <dbReference type="PROSITE" id="PS50011"/>
    </source>
</evidence>
<dbReference type="Proteomes" id="UP000187203">
    <property type="component" value="Unassembled WGS sequence"/>
</dbReference>
<dbReference type="FunFam" id="1.10.510.10:FF:000252">
    <property type="entry name" value="Receptor-like protein kinase FERONIA"/>
    <property type="match status" value="1"/>
</dbReference>
<evidence type="ECO:0000256" key="1">
    <source>
        <dbReference type="ARBA" id="ARBA00004479"/>
    </source>
</evidence>
<evidence type="ECO:0000313" key="15">
    <source>
        <dbReference type="EMBL" id="OMO96099.1"/>
    </source>
</evidence>
<evidence type="ECO:0000256" key="2">
    <source>
        <dbReference type="ARBA" id="ARBA00022527"/>
    </source>
</evidence>
<keyword evidence="5" id="KW-0732">Signal</keyword>
<dbReference type="Pfam" id="PF07714">
    <property type="entry name" value="PK_Tyr_Ser-Thr"/>
    <property type="match status" value="1"/>
</dbReference>
<dbReference type="STRING" id="93759.A0A1R3JMJ5"/>
<dbReference type="EMBL" id="AWUE01015694">
    <property type="protein sequence ID" value="OMO96099.1"/>
    <property type="molecule type" value="Genomic_DNA"/>
</dbReference>
<dbReference type="InterPro" id="IPR000719">
    <property type="entry name" value="Prot_kinase_dom"/>
</dbReference>
<evidence type="ECO:0000256" key="8">
    <source>
        <dbReference type="ARBA" id="ARBA00022840"/>
    </source>
</evidence>
<dbReference type="Pfam" id="PF12819">
    <property type="entry name" value="Malectin_like"/>
    <property type="match status" value="1"/>
</dbReference>
<evidence type="ECO:0000256" key="11">
    <source>
        <dbReference type="ARBA" id="ARBA00023180"/>
    </source>
</evidence>
<dbReference type="FunFam" id="2.60.120.430:FF:000003">
    <property type="entry name" value="FERONIA receptor-like kinase"/>
    <property type="match status" value="1"/>
</dbReference>
<dbReference type="InterPro" id="IPR045272">
    <property type="entry name" value="ANXUR1/2-like"/>
</dbReference>
<dbReference type="SMART" id="SM00220">
    <property type="entry name" value="S_TKc"/>
    <property type="match status" value="1"/>
</dbReference>
<evidence type="ECO:0000256" key="12">
    <source>
        <dbReference type="PROSITE-ProRule" id="PRU10141"/>
    </source>
</evidence>
<evidence type="ECO:0000256" key="7">
    <source>
        <dbReference type="ARBA" id="ARBA00022777"/>
    </source>
</evidence>
<proteinExistence type="predicted"/>
<keyword evidence="9 13" id="KW-1133">Transmembrane helix</keyword>
<comment type="caution">
    <text evidence="15">The sequence shown here is derived from an EMBL/GenBank/DDBJ whole genome shotgun (WGS) entry which is preliminary data.</text>
</comment>
<evidence type="ECO:0000256" key="4">
    <source>
        <dbReference type="ARBA" id="ARBA00022692"/>
    </source>
</evidence>
<keyword evidence="11" id="KW-0325">Glycoprotein</keyword>
<evidence type="ECO:0000256" key="6">
    <source>
        <dbReference type="ARBA" id="ARBA00022741"/>
    </source>
</evidence>
<dbReference type="InterPro" id="IPR024788">
    <property type="entry name" value="Malectin-like_Carb-bd_dom"/>
</dbReference>